<keyword evidence="5" id="KW-0735">Signal-anchor</keyword>
<dbReference type="PANTHER" id="PTHR15351:SF3">
    <property type="entry name" value="ERLIN"/>
    <property type="match status" value="1"/>
</dbReference>
<protein>
    <submittedName>
        <fullName evidence="12">Erlin-1-like</fullName>
    </submittedName>
</protein>
<evidence type="ECO:0000313" key="11">
    <source>
        <dbReference type="Proteomes" id="UP000694853"/>
    </source>
</evidence>
<dbReference type="PANTHER" id="PTHR15351">
    <property type="entry name" value="ERLIN (ER LIPID RAFT ASSOCIATED PROTEIN) HOMOLOG"/>
    <property type="match status" value="1"/>
</dbReference>
<dbReference type="SMART" id="SM00244">
    <property type="entry name" value="PHB"/>
    <property type="match status" value="1"/>
</dbReference>
<evidence type="ECO:0000256" key="6">
    <source>
        <dbReference type="ARBA" id="ARBA00022989"/>
    </source>
</evidence>
<evidence type="ECO:0000256" key="4">
    <source>
        <dbReference type="ARBA" id="ARBA00022824"/>
    </source>
</evidence>
<evidence type="ECO:0000256" key="1">
    <source>
        <dbReference type="ARBA" id="ARBA00004648"/>
    </source>
</evidence>
<dbReference type="GO" id="GO:0032933">
    <property type="term" value="P:SREBP signaling pathway"/>
    <property type="evidence" value="ECO:0007669"/>
    <property type="project" value="TreeGrafter"/>
</dbReference>
<evidence type="ECO:0000256" key="3">
    <source>
        <dbReference type="ARBA" id="ARBA00022692"/>
    </source>
</evidence>
<keyword evidence="11" id="KW-1185">Reference proteome</keyword>
<dbReference type="RefSeq" id="XP_027362776.1">
    <property type="nucleotide sequence ID" value="XM_027506975.1"/>
</dbReference>
<dbReference type="InterPro" id="IPR001107">
    <property type="entry name" value="Band_7"/>
</dbReference>
<keyword evidence="6" id="KW-1133">Transmembrane helix</keyword>
<evidence type="ECO:0000256" key="2">
    <source>
        <dbReference type="ARBA" id="ARBA00008164"/>
    </source>
</evidence>
<keyword evidence="7" id="KW-0472">Membrane</keyword>
<feature type="compositionally biased region" description="Low complexity" evidence="9">
    <location>
        <begin position="14"/>
        <end position="38"/>
    </location>
</feature>
<name>A0A8B8M275_ABRPR</name>
<dbReference type="OrthoDB" id="77368at2759"/>
<dbReference type="AlphaFoldDB" id="A0A8B8M275"/>
<feature type="compositionally biased region" description="Pro residues" evidence="9">
    <location>
        <begin position="39"/>
        <end position="51"/>
    </location>
</feature>
<dbReference type="InterPro" id="IPR036013">
    <property type="entry name" value="Band_7/SPFH_dom_sf"/>
</dbReference>
<gene>
    <name evidence="12" type="primary">LOC113870379</name>
</gene>
<comment type="similarity">
    <text evidence="2">Belongs to the band 7/mec-2 family.</text>
</comment>
<reference evidence="12" key="2">
    <citation type="submission" date="2025-08" db="UniProtKB">
        <authorList>
            <consortium name="RefSeq"/>
        </authorList>
    </citation>
    <scope>IDENTIFICATION</scope>
    <source>
        <tissue evidence="12">Young leaves</tissue>
    </source>
</reference>
<dbReference type="Pfam" id="PF01145">
    <property type="entry name" value="Band_7"/>
    <property type="match status" value="1"/>
</dbReference>
<dbReference type="GO" id="GO:0031625">
    <property type="term" value="F:ubiquitin protein ligase binding"/>
    <property type="evidence" value="ECO:0007669"/>
    <property type="project" value="InterPro"/>
</dbReference>
<evidence type="ECO:0000256" key="8">
    <source>
        <dbReference type="ARBA" id="ARBA00023180"/>
    </source>
</evidence>
<feature type="domain" description="Band 7" evidence="10">
    <location>
        <begin position="111"/>
        <end position="276"/>
    </location>
</feature>
<dbReference type="GO" id="GO:0015485">
    <property type="term" value="F:cholesterol binding"/>
    <property type="evidence" value="ECO:0007669"/>
    <property type="project" value="TreeGrafter"/>
</dbReference>
<keyword evidence="4" id="KW-0256">Endoplasmic reticulum</keyword>
<evidence type="ECO:0000259" key="10">
    <source>
        <dbReference type="SMART" id="SM00244"/>
    </source>
</evidence>
<comment type="subcellular location">
    <subcellularLocation>
        <location evidence="1">Endoplasmic reticulum membrane</location>
        <topology evidence="1">Single-pass type II membrane protein</topology>
    </subcellularLocation>
</comment>
<evidence type="ECO:0000256" key="9">
    <source>
        <dbReference type="SAM" id="MobiDB-lite"/>
    </source>
</evidence>
<dbReference type="GO" id="GO:0005789">
    <property type="term" value="C:endoplasmic reticulum membrane"/>
    <property type="evidence" value="ECO:0007669"/>
    <property type="project" value="UniProtKB-SubCell"/>
</dbReference>
<dbReference type="Proteomes" id="UP000694853">
    <property type="component" value="Unplaced"/>
</dbReference>
<accession>A0A8B8M275</accession>
<keyword evidence="8" id="KW-0325">Glycoprotein</keyword>
<proteinExistence type="inferred from homology"/>
<keyword evidence="3" id="KW-0812">Transmembrane</keyword>
<organism evidence="11 12">
    <name type="scientific">Abrus precatorius</name>
    <name type="common">Indian licorice</name>
    <name type="synonym">Glycine abrus</name>
    <dbReference type="NCBI Taxonomy" id="3816"/>
    <lineage>
        <taxon>Eukaryota</taxon>
        <taxon>Viridiplantae</taxon>
        <taxon>Streptophyta</taxon>
        <taxon>Embryophyta</taxon>
        <taxon>Tracheophyta</taxon>
        <taxon>Spermatophyta</taxon>
        <taxon>Magnoliopsida</taxon>
        <taxon>eudicotyledons</taxon>
        <taxon>Gunneridae</taxon>
        <taxon>Pentapetalae</taxon>
        <taxon>rosids</taxon>
        <taxon>fabids</taxon>
        <taxon>Fabales</taxon>
        <taxon>Fabaceae</taxon>
        <taxon>Papilionoideae</taxon>
        <taxon>50 kb inversion clade</taxon>
        <taxon>NPAAA clade</taxon>
        <taxon>indigoferoid/millettioid clade</taxon>
        <taxon>Abreae</taxon>
        <taxon>Abrus</taxon>
    </lineage>
</organism>
<dbReference type="InterPro" id="IPR033294">
    <property type="entry name" value="Erlin1/2"/>
</dbReference>
<dbReference type="SUPFAM" id="SSF117892">
    <property type="entry name" value="Band 7/SPFH domain"/>
    <property type="match status" value="1"/>
</dbReference>
<evidence type="ECO:0000256" key="7">
    <source>
        <dbReference type="ARBA" id="ARBA00023136"/>
    </source>
</evidence>
<feature type="region of interest" description="Disordered" evidence="9">
    <location>
        <begin position="1"/>
        <end position="55"/>
    </location>
</feature>
<reference evidence="11" key="1">
    <citation type="journal article" date="2019" name="Toxins">
        <title>Detection of Abrin-Like and Prepropulchellin-Like Toxin Genes and Transcripts Using Whole Genome Sequencing and Full-Length Transcript Sequencing of Abrus precatorius.</title>
        <authorList>
            <person name="Hovde B.T."/>
            <person name="Daligault H.E."/>
            <person name="Hanschen E.R."/>
            <person name="Kunde Y.A."/>
            <person name="Johnson M.B."/>
            <person name="Starkenburg S.R."/>
            <person name="Johnson S.L."/>
        </authorList>
    </citation>
    <scope>NUCLEOTIDE SEQUENCE [LARGE SCALE GENOMIC DNA]</scope>
</reference>
<dbReference type="GeneID" id="113870379"/>
<dbReference type="KEGG" id="aprc:113870379"/>
<sequence>MEDQEVPSLPPPQNNNEIPPQDQAVPQVQQLQPAVLEPAPEPEPEPQNQPEPEPEPEVVPWYWWWWGHVPNDDEYEEIKYNFKHIGIITGMMIHLIYCVQNNKPLVPAAVEAIVVVPEGYVGLLWRTGFLQKPLLGPGIHVKIPLLEYSELVRVIPKTNKVSVPCSTKWGVMINFEEIKVVSQLHEEYVFETVLNHGTRYYLKWINENIQDKMNKFCNAHTFQQVYIDEFDTIQENMKEALQSDCNRHVPGIQIISVNITRPTIPDGVRLLHEQMEEERTKVLIATEHQKLALKEAETKNQLAVSEAETNATVTKIHMEQQLMEKDGLKRQQAIENEMYLAREMSMADAHLYRVTRESEANAIKRNGSQLMEVVPGTNNTFFFGVRVANMDPRIFH</sequence>
<evidence type="ECO:0000313" key="12">
    <source>
        <dbReference type="RefSeq" id="XP_027362776.1"/>
    </source>
</evidence>
<evidence type="ECO:0000256" key="5">
    <source>
        <dbReference type="ARBA" id="ARBA00022968"/>
    </source>
</evidence>